<feature type="binding site" evidence="9">
    <location>
        <position position="66"/>
    </location>
    <ligand>
        <name>S-adenosyl-L-methionine</name>
        <dbReference type="ChEBI" id="CHEBI:59789"/>
    </ligand>
</feature>
<dbReference type="GO" id="GO:0032259">
    <property type="term" value="P:methylation"/>
    <property type="evidence" value="ECO:0007669"/>
    <property type="project" value="UniProtKB-KW"/>
</dbReference>
<dbReference type="PANTHER" id="PTHR10259:SF11">
    <property type="entry name" value="THIOPURINE S-METHYLTRANSFERASE"/>
    <property type="match status" value="1"/>
</dbReference>
<accession>A0ABV3Q9L2</accession>
<evidence type="ECO:0000256" key="6">
    <source>
        <dbReference type="ARBA" id="ARBA00022603"/>
    </source>
</evidence>
<dbReference type="Proteomes" id="UP001556220">
    <property type="component" value="Unassembled WGS sequence"/>
</dbReference>
<keyword evidence="6 9" id="KW-0489">Methyltransferase</keyword>
<evidence type="ECO:0000313" key="10">
    <source>
        <dbReference type="EMBL" id="MEW9570477.1"/>
    </source>
</evidence>
<dbReference type="NCBIfam" id="NF009732">
    <property type="entry name" value="PRK13255.1"/>
    <property type="match status" value="1"/>
</dbReference>
<feature type="binding site" evidence="9">
    <location>
        <position position="10"/>
    </location>
    <ligand>
        <name>S-adenosyl-L-methionine</name>
        <dbReference type="ChEBI" id="CHEBI:59789"/>
    </ligand>
</feature>
<name>A0ABV3Q9L2_9GAMM</name>
<proteinExistence type="inferred from homology"/>
<evidence type="ECO:0000256" key="4">
    <source>
        <dbReference type="ARBA" id="ARBA00011905"/>
    </source>
</evidence>
<evidence type="ECO:0000256" key="8">
    <source>
        <dbReference type="ARBA" id="ARBA00022691"/>
    </source>
</evidence>
<dbReference type="Pfam" id="PF05724">
    <property type="entry name" value="TPMT"/>
    <property type="match status" value="1"/>
</dbReference>
<dbReference type="InterPro" id="IPR022474">
    <property type="entry name" value="Thiopur_S-MeTfrase_Se/Te_detox"/>
</dbReference>
<dbReference type="SUPFAM" id="SSF53335">
    <property type="entry name" value="S-adenosyl-L-methionine-dependent methyltransferases"/>
    <property type="match status" value="1"/>
</dbReference>
<evidence type="ECO:0000256" key="2">
    <source>
        <dbReference type="ARBA" id="ARBA00004496"/>
    </source>
</evidence>
<evidence type="ECO:0000256" key="7">
    <source>
        <dbReference type="ARBA" id="ARBA00022679"/>
    </source>
</evidence>
<comment type="similarity">
    <text evidence="3 9">Belongs to the class I-like SAM-binding methyltransferase superfamily. TPMT family.</text>
</comment>
<dbReference type="InterPro" id="IPR008854">
    <property type="entry name" value="TPMT"/>
</dbReference>
<feature type="binding site" evidence="9">
    <location>
        <position position="123"/>
    </location>
    <ligand>
        <name>S-adenosyl-L-methionine</name>
        <dbReference type="ChEBI" id="CHEBI:59789"/>
    </ligand>
</feature>
<gene>
    <name evidence="9" type="primary">tpm</name>
    <name evidence="10" type="ORF">ABQJ54_01790</name>
</gene>
<organism evidence="10 11">
    <name type="scientific">Rhodanobacter lycopersici</name>
    <dbReference type="NCBI Taxonomy" id="3162487"/>
    <lineage>
        <taxon>Bacteria</taxon>
        <taxon>Pseudomonadati</taxon>
        <taxon>Pseudomonadota</taxon>
        <taxon>Gammaproteobacteria</taxon>
        <taxon>Lysobacterales</taxon>
        <taxon>Rhodanobacteraceae</taxon>
        <taxon>Rhodanobacter</taxon>
    </lineage>
</organism>
<comment type="subcellular location">
    <subcellularLocation>
        <location evidence="2 9">Cytoplasm</location>
    </subcellularLocation>
</comment>
<evidence type="ECO:0000256" key="5">
    <source>
        <dbReference type="ARBA" id="ARBA00022490"/>
    </source>
</evidence>
<dbReference type="EC" id="2.1.1.67" evidence="4 9"/>
<dbReference type="NCBIfam" id="TIGR03840">
    <property type="entry name" value="TMPT_Se_Te"/>
    <property type="match status" value="1"/>
</dbReference>
<protein>
    <recommendedName>
        <fullName evidence="4 9">Thiopurine S-methyltransferase</fullName>
        <ecNumber evidence="4 9">2.1.1.67</ecNumber>
    </recommendedName>
    <alternativeName>
        <fullName evidence="9">Thiopurine methyltransferase</fullName>
    </alternativeName>
</protein>
<evidence type="ECO:0000313" key="11">
    <source>
        <dbReference type="Proteomes" id="UP001556220"/>
    </source>
</evidence>
<evidence type="ECO:0000256" key="9">
    <source>
        <dbReference type="HAMAP-Rule" id="MF_00812"/>
    </source>
</evidence>
<dbReference type="InterPro" id="IPR029063">
    <property type="entry name" value="SAM-dependent_MTases_sf"/>
</dbReference>
<dbReference type="HAMAP" id="MF_00812">
    <property type="entry name" value="Thiopur_methtran"/>
    <property type="match status" value="1"/>
</dbReference>
<keyword evidence="8 9" id="KW-0949">S-adenosyl-L-methionine</keyword>
<keyword evidence="7 9" id="KW-0808">Transferase</keyword>
<dbReference type="Gene3D" id="3.40.50.150">
    <property type="entry name" value="Vaccinia Virus protein VP39"/>
    <property type="match status" value="1"/>
</dbReference>
<comment type="catalytic activity">
    <reaction evidence="1 9">
        <text>S-adenosyl-L-methionine + a thiopurine = S-adenosyl-L-homocysteine + a thiopurine S-methylether.</text>
        <dbReference type="EC" id="2.1.1.67"/>
    </reaction>
</comment>
<dbReference type="PANTHER" id="PTHR10259">
    <property type="entry name" value="THIOPURINE S-METHYLTRANSFERASE"/>
    <property type="match status" value="1"/>
</dbReference>
<dbReference type="InterPro" id="IPR025835">
    <property type="entry name" value="Thiopurine_S-MeTrfase"/>
</dbReference>
<comment type="caution">
    <text evidence="10">The sequence shown here is derived from an EMBL/GenBank/DDBJ whole genome shotgun (WGS) entry which is preliminary data.</text>
</comment>
<dbReference type="PROSITE" id="PS51585">
    <property type="entry name" value="SAM_MT_TPMT"/>
    <property type="match status" value="1"/>
</dbReference>
<feature type="binding site" evidence="9">
    <location>
        <position position="45"/>
    </location>
    <ligand>
        <name>S-adenosyl-L-methionine</name>
        <dbReference type="ChEBI" id="CHEBI:59789"/>
    </ligand>
</feature>
<keyword evidence="5 9" id="KW-0963">Cytoplasm</keyword>
<reference evidence="10 11" key="1">
    <citation type="submission" date="2024-06" db="EMBL/GenBank/DDBJ databases">
        <authorList>
            <person name="Woo H."/>
        </authorList>
    </citation>
    <scope>NUCLEOTIDE SEQUENCE [LARGE SCALE GENOMIC DNA]</scope>
    <source>
        <strain evidence="10 11">Si-c</strain>
    </source>
</reference>
<sequence length="224" mass="25079">MQAEFWLQQWREGRIGFHREQPLPLLLKHWPALALPKDCRVLVPLCGKTPDMAWLAAQGHSVLGVELSPLAVEQFFAEHGLATARHRSPIGVHHVAGNIEIIQGDVFALDDATLASCTAFYDRAAVVALPPLLRARYAREVYARLPAGCQGLMVTLEYPQREMDGPPFSVDAGNVDALFSRDWDMSVLDRRDILDSEPRFREAGVTALHTSVHRLRRKDASVKR</sequence>
<keyword evidence="11" id="KW-1185">Reference proteome</keyword>
<evidence type="ECO:0000256" key="1">
    <source>
        <dbReference type="ARBA" id="ARBA00000903"/>
    </source>
</evidence>
<dbReference type="PIRSF" id="PIRSF023956">
    <property type="entry name" value="Thiopurine_S-methyltransferase"/>
    <property type="match status" value="1"/>
</dbReference>
<evidence type="ECO:0000256" key="3">
    <source>
        <dbReference type="ARBA" id="ARBA00008145"/>
    </source>
</evidence>
<dbReference type="RefSeq" id="WP_367852569.1">
    <property type="nucleotide sequence ID" value="NZ_JBFOHK010000001.1"/>
</dbReference>
<dbReference type="EMBL" id="JBFOHK010000001">
    <property type="protein sequence ID" value="MEW9570477.1"/>
    <property type="molecule type" value="Genomic_DNA"/>
</dbReference>
<dbReference type="GO" id="GO:0008119">
    <property type="term" value="F:thiopurine S-methyltransferase activity"/>
    <property type="evidence" value="ECO:0007669"/>
    <property type="project" value="UniProtKB-EC"/>
</dbReference>